<feature type="compositionally biased region" description="Basic and acidic residues" evidence="1">
    <location>
        <begin position="500"/>
        <end position="511"/>
    </location>
</feature>
<gene>
    <name evidence="3" type="primary">VvCHDp000006_1</name>
    <name evidence="3" type="ORF">CK203_000718</name>
</gene>
<dbReference type="PANTHER" id="PTHR10229:SF8">
    <property type="entry name" value="GTPASE HFLX"/>
    <property type="match status" value="1"/>
</dbReference>
<sequence length="570" mass="63715">MSMSQMNTISKHASNDIKNSQCAITRQKKEDPYNDASLFNRDPKSPPKLFVVQPRLRPDTLLQAKLDEAINLANSLEEQRDGYYDTELCEKGLPHMLLFKIQLLDLLSTGQRAWGKPVLDRVGLIIEIFNAHAQTKEAKLQAELAALMYKRTRLVRVRGPDGRYTFGATGETEVVSARGRGSGGRGFISGAGETELQLQRRRKYSDGKTRLLLTLKKGCVTHTTRSQNLTCIEEFGWVVMMFMEWDLSPLNFRRTRALQRASRKRRGGSNGQGLATVAIVGYTNAGKSTLVSALSESDLFSDDRLFATVDPRLRSVILPSGRKVLLSDTVGFISDLPVQLVEAFHATLEEVVEADLLVHVLDSSASDLDEQRSVVLQVLQQIGVSEEKLQNMLEVWNKIDLQEEEMGADKYLDNGEDDVVDSLSGAEDDDMPSELPAEPVDDDDENDIVSELSSGDVQETMDDHEGDYSDGWLSRGGEGSEDDQGNPSRWKTMDDQQSESFKDRRMTEKDSCSQPQCIPHVKTSAVMGVGLQELLALIDEKLETQKVPERNYFDRKWRPPHTEDVGVAVE</sequence>
<evidence type="ECO:0000256" key="1">
    <source>
        <dbReference type="SAM" id="MobiDB-lite"/>
    </source>
</evidence>
<dbReference type="Pfam" id="PF16360">
    <property type="entry name" value="GTP-bdg_M"/>
    <property type="match status" value="1"/>
</dbReference>
<evidence type="ECO:0000259" key="2">
    <source>
        <dbReference type="PROSITE" id="PS51705"/>
    </source>
</evidence>
<dbReference type="Gene3D" id="3.40.50.300">
    <property type="entry name" value="P-loop containing nucleotide triphosphate hydrolases"/>
    <property type="match status" value="1"/>
</dbReference>
<reference evidence="3 4" key="1">
    <citation type="journal article" date="2018" name="PLoS Genet.">
        <title>Population sequencing reveals clonal diversity and ancestral inbreeding in the grapevine cultivar Chardonnay.</title>
        <authorList>
            <person name="Roach M.J."/>
            <person name="Johnson D.L."/>
            <person name="Bohlmann J."/>
            <person name="van Vuuren H.J."/>
            <person name="Jones S.J."/>
            <person name="Pretorius I.S."/>
            <person name="Schmidt S.A."/>
            <person name="Borneman A.R."/>
        </authorList>
    </citation>
    <scope>NUCLEOTIDE SEQUENCE [LARGE SCALE GENOMIC DNA]</scope>
    <source>
        <strain evidence="4">cv. Chardonnay</strain>
        <tissue evidence="3">Leaf</tissue>
    </source>
</reference>
<feature type="compositionally biased region" description="Acidic residues" evidence="1">
    <location>
        <begin position="439"/>
        <end position="448"/>
    </location>
</feature>
<dbReference type="PRINTS" id="PR00326">
    <property type="entry name" value="GTP1OBG"/>
</dbReference>
<protein>
    <submittedName>
        <fullName evidence="3">GTP-binding protein, chloroplastic</fullName>
    </submittedName>
</protein>
<feature type="region of interest" description="Disordered" evidence="1">
    <location>
        <begin position="1"/>
        <end position="50"/>
    </location>
</feature>
<feature type="compositionally biased region" description="Polar residues" evidence="1">
    <location>
        <begin position="1"/>
        <end position="24"/>
    </location>
</feature>
<dbReference type="AlphaFoldDB" id="A0A438KPR4"/>
<dbReference type="EMBL" id="QGNW01000001">
    <property type="protein sequence ID" value="RVX23196.1"/>
    <property type="molecule type" value="Genomic_DNA"/>
</dbReference>
<dbReference type="InterPro" id="IPR030394">
    <property type="entry name" value="G_HFLX_dom"/>
</dbReference>
<dbReference type="Gene3D" id="3.40.50.11060">
    <property type="entry name" value="GTPase HflX, N-terminal domain"/>
    <property type="match status" value="1"/>
</dbReference>
<dbReference type="CDD" id="cd01878">
    <property type="entry name" value="HflX"/>
    <property type="match status" value="1"/>
</dbReference>
<dbReference type="InterPro" id="IPR016496">
    <property type="entry name" value="GTPase_HflX"/>
</dbReference>
<dbReference type="SUPFAM" id="SSF52540">
    <property type="entry name" value="P-loop containing nucleoside triphosphate hydrolases"/>
    <property type="match status" value="1"/>
</dbReference>
<dbReference type="PANTHER" id="PTHR10229">
    <property type="entry name" value="GTP-BINDING PROTEIN HFLX"/>
    <property type="match status" value="1"/>
</dbReference>
<dbReference type="Proteomes" id="UP000288805">
    <property type="component" value="Unassembled WGS sequence"/>
</dbReference>
<dbReference type="InterPro" id="IPR027417">
    <property type="entry name" value="P-loop_NTPase"/>
</dbReference>
<dbReference type="GO" id="GO:0005525">
    <property type="term" value="F:GTP binding"/>
    <property type="evidence" value="ECO:0007669"/>
    <property type="project" value="InterPro"/>
</dbReference>
<dbReference type="InterPro" id="IPR032305">
    <property type="entry name" value="GTP-bd_M"/>
</dbReference>
<feature type="region of interest" description="Disordered" evidence="1">
    <location>
        <begin position="412"/>
        <end position="513"/>
    </location>
</feature>
<evidence type="ECO:0000313" key="4">
    <source>
        <dbReference type="Proteomes" id="UP000288805"/>
    </source>
</evidence>
<organism evidence="3 4">
    <name type="scientific">Vitis vinifera</name>
    <name type="common">Grape</name>
    <dbReference type="NCBI Taxonomy" id="29760"/>
    <lineage>
        <taxon>Eukaryota</taxon>
        <taxon>Viridiplantae</taxon>
        <taxon>Streptophyta</taxon>
        <taxon>Embryophyta</taxon>
        <taxon>Tracheophyta</taxon>
        <taxon>Spermatophyta</taxon>
        <taxon>Magnoliopsida</taxon>
        <taxon>eudicotyledons</taxon>
        <taxon>Gunneridae</taxon>
        <taxon>Pentapetalae</taxon>
        <taxon>rosids</taxon>
        <taxon>Vitales</taxon>
        <taxon>Vitaceae</taxon>
        <taxon>Viteae</taxon>
        <taxon>Vitis</taxon>
    </lineage>
</organism>
<proteinExistence type="predicted"/>
<evidence type="ECO:0000313" key="3">
    <source>
        <dbReference type="EMBL" id="RVX23196.1"/>
    </source>
</evidence>
<accession>A0A438KPR4</accession>
<feature type="domain" description="Hflx-type G" evidence="2">
    <location>
        <begin position="275"/>
        <end position="546"/>
    </location>
</feature>
<dbReference type="InterPro" id="IPR006073">
    <property type="entry name" value="GTP-bd"/>
</dbReference>
<dbReference type="Pfam" id="PF01926">
    <property type="entry name" value="MMR_HSR1"/>
    <property type="match status" value="1"/>
</dbReference>
<comment type="caution">
    <text evidence="3">The sequence shown here is derived from an EMBL/GenBank/DDBJ whole genome shotgun (WGS) entry which is preliminary data.</text>
</comment>
<name>A0A438KPR4_VITVI</name>
<feature type="compositionally biased region" description="Acidic residues" evidence="1">
    <location>
        <begin position="414"/>
        <end position="432"/>
    </location>
</feature>
<dbReference type="PROSITE" id="PS51705">
    <property type="entry name" value="G_HFLX"/>
    <property type="match status" value="1"/>
</dbReference>
<dbReference type="FunFam" id="3.40.50.300:FF:001888">
    <property type="entry name" value="GTP-binding protein chloroplastic"/>
    <property type="match status" value="1"/>
</dbReference>
<dbReference type="InterPro" id="IPR042108">
    <property type="entry name" value="GTPase_HflX_N_sf"/>
</dbReference>